<dbReference type="RefSeq" id="WP_341865363.1">
    <property type="nucleotide sequence ID" value="NZ_KK853997.1"/>
</dbReference>
<dbReference type="PATRIC" id="fig|1348663.4.peg.1819"/>
<dbReference type="GO" id="GO:0016491">
    <property type="term" value="F:oxidoreductase activity"/>
    <property type="evidence" value="ECO:0007669"/>
    <property type="project" value="UniProtKB-KW"/>
</dbReference>
<comment type="similarity">
    <text evidence="1">Belongs to the short-chain dehydrogenases/reductases (SDR) family.</text>
</comment>
<gene>
    <name evidence="4" type="ORF">KCH_18870</name>
</gene>
<evidence type="ECO:0000313" key="5">
    <source>
        <dbReference type="Proteomes" id="UP000027178"/>
    </source>
</evidence>
<accession>A0A066Z7A8</accession>
<dbReference type="InterPro" id="IPR036291">
    <property type="entry name" value="NAD(P)-bd_dom_sf"/>
</dbReference>
<dbReference type="GO" id="GO:0016020">
    <property type="term" value="C:membrane"/>
    <property type="evidence" value="ECO:0007669"/>
    <property type="project" value="TreeGrafter"/>
</dbReference>
<dbReference type="HOGENOM" id="CLU_010194_2_8_11"/>
<dbReference type="Gene3D" id="3.40.50.720">
    <property type="entry name" value="NAD(P)-binding Rossmann-like Domain"/>
    <property type="match status" value="1"/>
</dbReference>
<protein>
    <submittedName>
        <fullName evidence="4">Short-chain dehydrogenase</fullName>
    </submittedName>
</protein>
<dbReference type="AlphaFoldDB" id="A0A066Z7A8"/>
<sequence>MPIVPAAPGSRRRVRSWISPDAPWSSRARAEAPAGRSRSAPGGWGAAAGGRAGADAARRTAEEITADSGAAAEGLACDLSDPASVREFAAGVAARTDRVDVLVNNGARYLHGADLLDGDDEAIADTIASGATGTVLITRHLLPLLRASAAADVVNLVSAVAEPRNHRSASHPAFYAAKAAQAGFADVLSARLRPEGIRVISLYPPDFDDADPLAPAWDTASRTAEDPLTAQSVTDCVLFAIGQPRDCFIRSFQFEQR</sequence>
<name>A0A066Z7A8_9ACTN</name>
<comment type="caution">
    <text evidence="4">The sequence shown here is derived from an EMBL/GenBank/DDBJ whole genome shotgun (WGS) entry which is preliminary data.</text>
</comment>
<evidence type="ECO:0000256" key="3">
    <source>
        <dbReference type="SAM" id="MobiDB-lite"/>
    </source>
</evidence>
<feature type="region of interest" description="Disordered" evidence="3">
    <location>
        <begin position="22"/>
        <end position="51"/>
    </location>
</feature>
<dbReference type="Proteomes" id="UP000027178">
    <property type="component" value="Unassembled WGS sequence"/>
</dbReference>
<organism evidence="4 5">
    <name type="scientific">Kitasatospora cheerisanensis KCTC 2395</name>
    <dbReference type="NCBI Taxonomy" id="1348663"/>
    <lineage>
        <taxon>Bacteria</taxon>
        <taxon>Bacillati</taxon>
        <taxon>Actinomycetota</taxon>
        <taxon>Actinomycetes</taxon>
        <taxon>Kitasatosporales</taxon>
        <taxon>Streptomycetaceae</taxon>
        <taxon>Kitasatospora</taxon>
    </lineage>
</organism>
<dbReference type="SUPFAM" id="SSF51735">
    <property type="entry name" value="NAD(P)-binding Rossmann-fold domains"/>
    <property type="match status" value="1"/>
</dbReference>
<dbReference type="PANTHER" id="PTHR44196:SF1">
    <property type="entry name" value="DEHYDROGENASE_REDUCTASE SDR FAMILY MEMBER 7B"/>
    <property type="match status" value="1"/>
</dbReference>
<dbReference type="Pfam" id="PF00106">
    <property type="entry name" value="adh_short"/>
    <property type="match status" value="1"/>
</dbReference>
<dbReference type="InterPro" id="IPR002347">
    <property type="entry name" value="SDR_fam"/>
</dbReference>
<keyword evidence="5" id="KW-1185">Reference proteome</keyword>
<feature type="compositionally biased region" description="Gly residues" evidence="3">
    <location>
        <begin position="42"/>
        <end position="51"/>
    </location>
</feature>
<dbReference type="eggNOG" id="COG4221">
    <property type="taxonomic scope" value="Bacteria"/>
</dbReference>
<reference evidence="4 5" key="1">
    <citation type="submission" date="2014-05" db="EMBL/GenBank/DDBJ databases">
        <title>Draft Genome Sequence of Kitasatospora cheerisanensis KCTC 2395.</title>
        <authorList>
            <person name="Nam D.H."/>
        </authorList>
    </citation>
    <scope>NUCLEOTIDE SEQUENCE [LARGE SCALE GENOMIC DNA]</scope>
    <source>
        <strain evidence="4 5">KCTC 2395</strain>
    </source>
</reference>
<evidence type="ECO:0000256" key="1">
    <source>
        <dbReference type="ARBA" id="ARBA00006484"/>
    </source>
</evidence>
<keyword evidence="2" id="KW-0560">Oxidoreductase</keyword>
<proteinExistence type="inferred from homology"/>
<evidence type="ECO:0000256" key="2">
    <source>
        <dbReference type="ARBA" id="ARBA00023002"/>
    </source>
</evidence>
<evidence type="ECO:0000313" key="4">
    <source>
        <dbReference type="EMBL" id="KDN86070.1"/>
    </source>
</evidence>
<dbReference type="PANTHER" id="PTHR44196">
    <property type="entry name" value="DEHYDROGENASE/REDUCTASE SDR FAMILY MEMBER 7B"/>
    <property type="match status" value="1"/>
</dbReference>
<dbReference type="EMBL" id="JNBY01000073">
    <property type="protein sequence ID" value="KDN86070.1"/>
    <property type="molecule type" value="Genomic_DNA"/>
</dbReference>